<dbReference type="InterPro" id="IPR050360">
    <property type="entry name" value="MFS_Sugar_Transporters"/>
</dbReference>
<dbReference type="OrthoDB" id="3936150at2759"/>
<evidence type="ECO:0000256" key="4">
    <source>
        <dbReference type="ARBA" id="ARBA00023136"/>
    </source>
</evidence>
<feature type="transmembrane region" description="Helical" evidence="5">
    <location>
        <begin position="111"/>
        <end position="129"/>
    </location>
</feature>
<evidence type="ECO:0000256" key="2">
    <source>
        <dbReference type="ARBA" id="ARBA00022692"/>
    </source>
</evidence>
<dbReference type="SUPFAM" id="SSF103473">
    <property type="entry name" value="MFS general substrate transporter"/>
    <property type="match status" value="1"/>
</dbReference>
<dbReference type="PANTHER" id="PTHR48022">
    <property type="entry name" value="PLASTIDIC GLUCOSE TRANSPORTER 4"/>
    <property type="match status" value="1"/>
</dbReference>
<gene>
    <name evidence="6" type="ORF">MENT_LOCUS43334</name>
</gene>
<reference evidence="6 7" key="1">
    <citation type="submission" date="2020-08" db="EMBL/GenBank/DDBJ databases">
        <authorList>
            <person name="Koutsovoulos G."/>
            <person name="Danchin GJ E."/>
        </authorList>
    </citation>
    <scope>NUCLEOTIDE SEQUENCE [LARGE SCALE GENOMIC DNA]</scope>
</reference>
<evidence type="ECO:0000313" key="6">
    <source>
        <dbReference type="EMBL" id="CAD2190539.1"/>
    </source>
</evidence>
<evidence type="ECO:0000313" key="7">
    <source>
        <dbReference type="Proteomes" id="UP000580250"/>
    </source>
</evidence>
<name>A0A6V7WU07_MELEN</name>
<keyword evidence="3 5" id="KW-1133">Transmembrane helix</keyword>
<dbReference type="GO" id="GO:0005351">
    <property type="term" value="F:carbohydrate:proton symporter activity"/>
    <property type="evidence" value="ECO:0007669"/>
    <property type="project" value="TreeGrafter"/>
</dbReference>
<dbReference type="InterPro" id="IPR005828">
    <property type="entry name" value="MFS_sugar_transport-like"/>
</dbReference>
<evidence type="ECO:0000256" key="5">
    <source>
        <dbReference type="SAM" id="Phobius"/>
    </source>
</evidence>
<feature type="transmembrane region" description="Helical" evidence="5">
    <location>
        <begin position="136"/>
        <end position="156"/>
    </location>
</feature>
<comment type="caution">
    <text evidence="6">The sequence shown here is derived from an EMBL/GenBank/DDBJ whole genome shotgun (WGS) entry which is preliminary data.</text>
</comment>
<evidence type="ECO:0000256" key="3">
    <source>
        <dbReference type="ARBA" id="ARBA00022989"/>
    </source>
</evidence>
<dbReference type="Gene3D" id="1.20.1250.20">
    <property type="entry name" value="MFS general substrate transporter like domains"/>
    <property type="match status" value="1"/>
</dbReference>
<comment type="subcellular location">
    <subcellularLocation>
        <location evidence="1">Membrane</location>
        <topology evidence="1">Multi-pass membrane protein</topology>
    </subcellularLocation>
</comment>
<dbReference type="Pfam" id="PF00083">
    <property type="entry name" value="Sugar_tr"/>
    <property type="match status" value="1"/>
</dbReference>
<proteinExistence type="predicted"/>
<dbReference type="GO" id="GO:0016020">
    <property type="term" value="C:membrane"/>
    <property type="evidence" value="ECO:0007669"/>
    <property type="project" value="UniProtKB-SubCell"/>
</dbReference>
<organism evidence="6 7">
    <name type="scientific">Meloidogyne enterolobii</name>
    <name type="common">Root-knot nematode worm</name>
    <name type="synonym">Meloidogyne mayaguensis</name>
    <dbReference type="NCBI Taxonomy" id="390850"/>
    <lineage>
        <taxon>Eukaryota</taxon>
        <taxon>Metazoa</taxon>
        <taxon>Ecdysozoa</taxon>
        <taxon>Nematoda</taxon>
        <taxon>Chromadorea</taxon>
        <taxon>Rhabditida</taxon>
        <taxon>Tylenchina</taxon>
        <taxon>Tylenchomorpha</taxon>
        <taxon>Tylenchoidea</taxon>
        <taxon>Meloidogynidae</taxon>
        <taxon>Meloidogyninae</taxon>
        <taxon>Meloidogyne</taxon>
    </lineage>
</organism>
<keyword evidence="4 5" id="KW-0472">Membrane</keyword>
<dbReference type="EMBL" id="CAJEWN010000813">
    <property type="protein sequence ID" value="CAD2190539.1"/>
    <property type="molecule type" value="Genomic_DNA"/>
</dbReference>
<evidence type="ECO:0000256" key="1">
    <source>
        <dbReference type="ARBA" id="ARBA00004141"/>
    </source>
</evidence>
<accession>A0A6V7WU07</accession>
<protein>
    <submittedName>
        <fullName evidence="6">Uncharacterized protein</fullName>
    </submittedName>
</protein>
<keyword evidence="2 5" id="KW-0812">Transmembrane</keyword>
<feature type="transmembrane region" description="Helical" evidence="5">
    <location>
        <begin position="69"/>
        <end position="91"/>
    </location>
</feature>
<dbReference type="AlphaFoldDB" id="A0A6V7WU07"/>
<dbReference type="PANTHER" id="PTHR48022:SF2">
    <property type="entry name" value="PLASTIDIC GLUCOSE TRANSPORTER 4"/>
    <property type="match status" value="1"/>
</dbReference>
<dbReference type="Proteomes" id="UP000580250">
    <property type="component" value="Unassembled WGS sequence"/>
</dbReference>
<sequence>MPESPRWLVSVGKNSEAKIILHKIRFKSEEADAELAEIEKIKKLEEGKVEGGFSIFIEMLGLSWFRRSLLIGIGIGLSLAAEGGGIIMYYATLMLRDNNGGDTDAALLGNTINGLISLVASAVGLWLISKVPRRPFYLFGVFGSVIPHTTTVLFVFY</sequence>
<dbReference type="InterPro" id="IPR036259">
    <property type="entry name" value="MFS_trans_sf"/>
</dbReference>